<dbReference type="PROSITE" id="PS01091">
    <property type="entry name" value="TATD_3"/>
    <property type="match status" value="1"/>
</dbReference>
<dbReference type="CDD" id="cd01310">
    <property type="entry name" value="TatD_DNAse"/>
    <property type="match status" value="1"/>
</dbReference>
<gene>
    <name evidence="4" type="ORF">M1B72_00785</name>
</gene>
<dbReference type="EMBL" id="CP096574">
    <property type="protein sequence ID" value="UPU36269.1"/>
    <property type="molecule type" value="Genomic_DNA"/>
</dbReference>
<dbReference type="PIRSF" id="PIRSF005902">
    <property type="entry name" value="DNase_TatD"/>
    <property type="match status" value="1"/>
</dbReference>
<evidence type="ECO:0000313" key="4">
    <source>
        <dbReference type="EMBL" id="UPU36269.1"/>
    </source>
</evidence>
<dbReference type="PROSITE" id="PS01137">
    <property type="entry name" value="TATD_1"/>
    <property type="match status" value="1"/>
</dbReference>
<keyword evidence="5" id="KW-1185">Reference proteome</keyword>
<comment type="similarity">
    <text evidence="1">Belongs to the metallo-dependent hydrolases superfamily. TatD-type hydrolase family.</text>
</comment>
<dbReference type="PANTHER" id="PTHR46124">
    <property type="entry name" value="D-AMINOACYL-TRNA DEACYLASE"/>
    <property type="match status" value="1"/>
</dbReference>
<evidence type="ECO:0000256" key="2">
    <source>
        <dbReference type="ARBA" id="ARBA00022723"/>
    </source>
</evidence>
<dbReference type="GO" id="GO:0016787">
    <property type="term" value="F:hydrolase activity"/>
    <property type="evidence" value="ECO:0007669"/>
    <property type="project" value="UniProtKB-KW"/>
</dbReference>
<dbReference type="Proteomes" id="UP000831485">
    <property type="component" value="Chromosome"/>
</dbReference>
<dbReference type="SUPFAM" id="SSF51556">
    <property type="entry name" value="Metallo-dependent hydrolases"/>
    <property type="match status" value="1"/>
</dbReference>
<dbReference type="PANTHER" id="PTHR46124:SF3">
    <property type="entry name" value="HYDROLASE"/>
    <property type="match status" value="1"/>
</dbReference>
<dbReference type="InterPro" id="IPR015991">
    <property type="entry name" value="TatD/YcfH-like"/>
</dbReference>
<evidence type="ECO:0000256" key="1">
    <source>
        <dbReference type="ARBA" id="ARBA00009275"/>
    </source>
</evidence>
<keyword evidence="2" id="KW-0479">Metal-binding</keyword>
<proteinExistence type="inferred from homology"/>
<accession>A0ABY4LER8</accession>
<dbReference type="NCBIfam" id="TIGR00010">
    <property type="entry name" value="YchF/TatD family DNA exonuclease"/>
    <property type="match status" value="1"/>
</dbReference>
<dbReference type="InterPro" id="IPR032466">
    <property type="entry name" value="Metal_Hydrolase"/>
</dbReference>
<evidence type="ECO:0000313" key="5">
    <source>
        <dbReference type="Proteomes" id="UP000831485"/>
    </source>
</evidence>
<name>A0ABY4LER8_9BACT</name>
<dbReference type="InterPro" id="IPR018228">
    <property type="entry name" value="DNase_TatD-rel_CS"/>
</dbReference>
<dbReference type="PROSITE" id="PS01090">
    <property type="entry name" value="TATD_2"/>
    <property type="match status" value="1"/>
</dbReference>
<protein>
    <submittedName>
        <fullName evidence="4">TatD family hydrolase</fullName>
    </submittedName>
</protein>
<dbReference type="InterPro" id="IPR001130">
    <property type="entry name" value="TatD-like"/>
</dbReference>
<reference evidence="4" key="1">
    <citation type="submission" date="2022-04" db="EMBL/GenBank/DDBJ databases">
        <authorList>
            <person name="Liu G."/>
        </authorList>
    </citation>
    <scope>NUCLEOTIDE SEQUENCE</scope>
    <source>
        <strain evidence="4">RG22</strain>
    </source>
</reference>
<dbReference type="Gene3D" id="3.20.20.140">
    <property type="entry name" value="Metal-dependent hydrolases"/>
    <property type="match status" value="1"/>
</dbReference>
<sequence>MLFDSHCHLDDPQLLPHLGTLLQEAEVAGITAFLVPGVHPSGWQQLHSLSADPRILPAYGVHPMHADLVTPSTLSALRSHTKTACAIGEIGLDYLLPSPSRELQRQAFTAQLRVARETGLPVLLHCRKAFDDLIAILRDNEVGHIGGVMHSFSGSVETAEICLKLGLHISLSGTVTYANARRPVEVAKAVPLDRLLLETDAPDLAPEPFRGSVNVPAHLLTTAQRVADIRGIPLDELARRSYDNAVRLFKLDQAPTPHPPH</sequence>
<keyword evidence="3 4" id="KW-0378">Hydrolase</keyword>
<organism evidence="4 5">
    <name type="scientific">Geomonas paludis</name>
    <dbReference type="NCBI Taxonomy" id="2740185"/>
    <lineage>
        <taxon>Bacteria</taxon>
        <taxon>Pseudomonadati</taxon>
        <taxon>Thermodesulfobacteriota</taxon>
        <taxon>Desulfuromonadia</taxon>
        <taxon>Geobacterales</taxon>
        <taxon>Geobacteraceae</taxon>
        <taxon>Geomonas</taxon>
    </lineage>
</organism>
<dbReference type="Pfam" id="PF01026">
    <property type="entry name" value="TatD_DNase"/>
    <property type="match status" value="1"/>
</dbReference>
<evidence type="ECO:0000256" key="3">
    <source>
        <dbReference type="ARBA" id="ARBA00022801"/>
    </source>
</evidence>
<dbReference type="RefSeq" id="WP_183343864.1">
    <property type="nucleotide sequence ID" value="NZ_BLXY01000001.1"/>
</dbReference>